<dbReference type="GO" id="GO:0004818">
    <property type="term" value="F:glutamate-tRNA ligase activity"/>
    <property type="evidence" value="ECO:0007669"/>
    <property type="project" value="TreeGrafter"/>
</dbReference>
<reference evidence="9" key="1">
    <citation type="submission" date="2018-06" db="EMBL/GenBank/DDBJ databases">
        <authorList>
            <person name="Zhirakovskaya E."/>
        </authorList>
    </citation>
    <scope>NUCLEOTIDE SEQUENCE</scope>
</reference>
<dbReference type="PROSITE" id="PS00178">
    <property type="entry name" value="AA_TRNA_LIGASE_I"/>
    <property type="match status" value="1"/>
</dbReference>
<evidence type="ECO:0000313" key="9">
    <source>
        <dbReference type="EMBL" id="VAW12205.1"/>
    </source>
</evidence>
<evidence type="ECO:0000256" key="2">
    <source>
        <dbReference type="ARBA" id="ARBA00022723"/>
    </source>
</evidence>
<dbReference type="InterPro" id="IPR000924">
    <property type="entry name" value="Glu/Gln-tRNA-synth"/>
</dbReference>
<dbReference type="Gene3D" id="3.40.50.620">
    <property type="entry name" value="HUPs"/>
    <property type="match status" value="1"/>
</dbReference>
<dbReference type="InterPro" id="IPR049940">
    <property type="entry name" value="GluQ/Sye"/>
</dbReference>
<evidence type="ECO:0000259" key="8">
    <source>
        <dbReference type="Pfam" id="PF00749"/>
    </source>
</evidence>
<dbReference type="GO" id="GO:0005829">
    <property type="term" value="C:cytosol"/>
    <property type="evidence" value="ECO:0007669"/>
    <property type="project" value="TreeGrafter"/>
</dbReference>
<gene>
    <name evidence="9" type="ORF">MNBD_ALPHA09-1780</name>
</gene>
<keyword evidence="1" id="KW-0436">Ligase</keyword>
<keyword evidence="6" id="KW-0030">Aminoacyl-tRNA synthetase</keyword>
<dbReference type="GO" id="GO:0006424">
    <property type="term" value="P:glutamyl-tRNA aminoacylation"/>
    <property type="evidence" value="ECO:0007669"/>
    <property type="project" value="TreeGrafter"/>
</dbReference>
<keyword evidence="5" id="KW-0067">ATP-binding</keyword>
<protein>
    <submittedName>
        <fullName evidence="9">Glutamyl-Q tRNA(Asp) synthetase</fullName>
    </submittedName>
</protein>
<dbReference type="NCBIfam" id="NF004315">
    <property type="entry name" value="PRK05710.1-4"/>
    <property type="match status" value="1"/>
</dbReference>
<keyword evidence="3" id="KW-0547">Nucleotide-binding</keyword>
<dbReference type="SUPFAM" id="SSF52374">
    <property type="entry name" value="Nucleotidylyl transferase"/>
    <property type="match status" value="1"/>
</dbReference>
<accession>A0A3B0T1H1</accession>
<organism evidence="9">
    <name type="scientific">hydrothermal vent metagenome</name>
    <dbReference type="NCBI Taxonomy" id="652676"/>
    <lineage>
        <taxon>unclassified sequences</taxon>
        <taxon>metagenomes</taxon>
        <taxon>ecological metagenomes</taxon>
    </lineage>
</organism>
<dbReference type="InterPro" id="IPR001412">
    <property type="entry name" value="aa-tRNA-synth_I_CS"/>
</dbReference>
<evidence type="ECO:0000256" key="1">
    <source>
        <dbReference type="ARBA" id="ARBA00022598"/>
    </source>
</evidence>
<proteinExistence type="predicted"/>
<dbReference type="PRINTS" id="PR00987">
    <property type="entry name" value="TRNASYNTHGLU"/>
</dbReference>
<dbReference type="InterPro" id="IPR014729">
    <property type="entry name" value="Rossmann-like_a/b/a_fold"/>
</dbReference>
<keyword evidence="4" id="KW-0862">Zinc</keyword>
<name>A0A3B0T1H1_9ZZZZ</name>
<dbReference type="PANTHER" id="PTHR43311:SF1">
    <property type="entry name" value="GLUTAMYL-Q TRNA(ASP) SYNTHETASE"/>
    <property type="match status" value="1"/>
</dbReference>
<evidence type="ECO:0000256" key="5">
    <source>
        <dbReference type="ARBA" id="ARBA00022840"/>
    </source>
</evidence>
<dbReference type="GO" id="GO:0005524">
    <property type="term" value="F:ATP binding"/>
    <property type="evidence" value="ECO:0007669"/>
    <property type="project" value="UniProtKB-KW"/>
</dbReference>
<feature type="region of interest" description="Disordered" evidence="7">
    <location>
        <begin position="116"/>
        <end position="148"/>
    </location>
</feature>
<dbReference type="AlphaFoldDB" id="A0A3B0T1H1"/>
<dbReference type="InterPro" id="IPR020058">
    <property type="entry name" value="Glu/Gln-tRNA-synth_Ib_cat-dom"/>
</dbReference>
<evidence type="ECO:0000256" key="4">
    <source>
        <dbReference type="ARBA" id="ARBA00022833"/>
    </source>
</evidence>
<feature type="domain" description="Glutamyl/glutaminyl-tRNA synthetase class Ib catalytic" evidence="8">
    <location>
        <begin position="11"/>
        <end position="284"/>
    </location>
</feature>
<evidence type="ECO:0000256" key="3">
    <source>
        <dbReference type="ARBA" id="ARBA00022741"/>
    </source>
</evidence>
<dbReference type="PANTHER" id="PTHR43311">
    <property type="entry name" value="GLUTAMATE--TRNA LIGASE"/>
    <property type="match status" value="1"/>
</dbReference>
<sequence length="303" mass="32584">MAERVLARPVLRFAPSPNGHLHLGHAYSALFTAQVAKALGARVLLRIEDIDLGRSREAFVTAIFEDLAWLGLEWEEPVRHQSAHLADYRAAVARLRDLGLLYPSLASRKDIAGAVTGEEGGGQSWPRDPDGAPHYPRRRLAARDTGPGPRALRLDASRAIASAPQLDFEEIGPNAAPSGVISAAPEIWGDALLARKDIGTSYHVSVVVDDARQGITHVTRGADLAPATHLHRLLQHCLGLPTPVYCHHPLLLDEGGQKLAKSAGSKSLRDLRAEGETPHSLRAACGIDRLTPFFERLAASAGT</sequence>
<evidence type="ECO:0000256" key="7">
    <source>
        <dbReference type="SAM" id="MobiDB-lite"/>
    </source>
</evidence>
<dbReference type="EMBL" id="UOEM01000039">
    <property type="protein sequence ID" value="VAW12205.1"/>
    <property type="molecule type" value="Genomic_DNA"/>
</dbReference>
<evidence type="ECO:0000256" key="6">
    <source>
        <dbReference type="ARBA" id="ARBA00023146"/>
    </source>
</evidence>
<keyword evidence="2" id="KW-0479">Metal-binding</keyword>
<dbReference type="Pfam" id="PF00749">
    <property type="entry name" value="tRNA-synt_1c"/>
    <property type="match status" value="1"/>
</dbReference>